<dbReference type="SUPFAM" id="SSF63817">
    <property type="entry name" value="Sortase"/>
    <property type="match status" value="1"/>
</dbReference>
<dbReference type="Proteomes" id="UP000191661">
    <property type="component" value="Unassembled WGS sequence"/>
</dbReference>
<keyword evidence="2" id="KW-1133">Transmembrane helix</keyword>
<keyword evidence="1" id="KW-0378">Hydrolase</keyword>
<accession>A0A1V6N0I3</accession>
<evidence type="ECO:0000313" key="3">
    <source>
        <dbReference type="EMBL" id="OQD58135.1"/>
    </source>
</evidence>
<keyword evidence="4" id="KW-1185">Reference proteome</keyword>
<evidence type="ECO:0000313" key="4">
    <source>
        <dbReference type="Proteomes" id="UP000191661"/>
    </source>
</evidence>
<protein>
    <submittedName>
        <fullName evidence="3">Sortase-like protein</fullName>
    </submittedName>
</protein>
<evidence type="ECO:0000256" key="1">
    <source>
        <dbReference type="ARBA" id="ARBA00022801"/>
    </source>
</evidence>
<feature type="transmembrane region" description="Helical" evidence="2">
    <location>
        <begin position="6"/>
        <end position="27"/>
    </location>
</feature>
<dbReference type="AlphaFoldDB" id="A0A1V6N0I3"/>
<keyword evidence="2" id="KW-0472">Membrane</keyword>
<dbReference type="InterPro" id="IPR023365">
    <property type="entry name" value="Sortase_dom-sf"/>
</dbReference>
<dbReference type="GO" id="GO:0016787">
    <property type="term" value="F:hydrolase activity"/>
    <property type="evidence" value="ECO:0007669"/>
    <property type="project" value="UniProtKB-KW"/>
</dbReference>
<dbReference type="Pfam" id="PF04203">
    <property type="entry name" value="Sortase"/>
    <property type="match status" value="1"/>
</dbReference>
<sequence>MVKIATVVVIIGLLVVGMYALLEVSYYSSKLSIEKDLSSPVVLIPSIGVNEKVNNVSISQGVYHEEVSKLPTKGDVILFGHRTSYSSPFLRLNELKTGDIVTLEWPGIGQVNYTVKNSTIVPASYLLPVHNDTQRLYLITCDPPGFTTNRLIITADMSSLGPLNETITKENPNTQNALIICLLFLGLGLILSYFYPIKEDRLYILIAVLIISGALFFAYFVPFDPDIIASKINWLNGDFST</sequence>
<comment type="caution">
    <text evidence="3">The sequence shown here is derived from an EMBL/GenBank/DDBJ whole genome shotgun (WGS) entry which is preliminary data.</text>
</comment>
<reference evidence="3 4" key="1">
    <citation type="submission" date="2014-12" db="EMBL/GenBank/DDBJ databases">
        <title>Genome sequence of Methanobrevibacter arboriphilicus DH1, DSM1125.</title>
        <authorList>
            <person name="Poehlein A."/>
            <person name="Thauer R.K."/>
            <person name="Seedorf H."/>
            <person name="Daniel R."/>
        </authorList>
    </citation>
    <scope>NUCLEOTIDE SEQUENCE [LARGE SCALE GENOMIC DNA]</scope>
    <source>
        <strain evidence="3 4">DH1</strain>
    </source>
</reference>
<name>A0A1V6N0I3_METAZ</name>
<feature type="transmembrane region" description="Helical" evidence="2">
    <location>
        <begin position="177"/>
        <end position="196"/>
    </location>
</feature>
<dbReference type="InterPro" id="IPR005754">
    <property type="entry name" value="Sortase"/>
</dbReference>
<dbReference type="CDD" id="cd05830">
    <property type="entry name" value="Sortase_E"/>
    <property type="match status" value="1"/>
</dbReference>
<gene>
    <name evidence="3" type="ORF">MBBAR_28c00210</name>
</gene>
<evidence type="ECO:0000256" key="2">
    <source>
        <dbReference type="SAM" id="Phobius"/>
    </source>
</evidence>
<dbReference type="Gene3D" id="2.40.260.10">
    <property type="entry name" value="Sortase"/>
    <property type="match status" value="1"/>
</dbReference>
<feature type="transmembrane region" description="Helical" evidence="2">
    <location>
        <begin position="202"/>
        <end position="221"/>
    </location>
</feature>
<keyword evidence="2" id="KW-0812">Transmembrane</keyword>
<organism evidence="3 4">
    <name type="scientific">Methanobrevibacter arboriphilus JCM 13429 = DSM 1125</name>
    <dbReference type="NCBI Taxonomy" id="1300164"/>
    <lineage>
        <taxon>Archaea</taxon>
        <taxon>Methanobacteriati</taxon>
        <taxon>Methanobacteriota</taxon>
        <taxon>Methanomada group</taxon>
        <taxon>Methanobacteria</taxon>
        <taxon>Methanobacteriales</taxon>
        <taxon>Methanobacteriaceae</taxon>
        <taxon>Methanobrevibacter</taxon>
    </lineage>
</organism>
<proteinExistence type="predicted"/>
<dbReference type="EMBL" id="JXMW01000028">
    <property type="protein sequence ID" value="OQD58135.1"/>
    <property type="molecule type" value="Genomic_DNA"/>
</dbReference>
<dbReference type="InterPro" id="IPR042003">
    <property type="entry name" value="Sortase_E"/>
</dbReference>